<evidence type="ECO:0000313" key="3">
    <source>
        <dbReference type="EMBL" id="PWB85444.1"/>
    </source>
</evidence>
<reference evidence="3 4" key="1">
    <citation type="submission" date="2017-03" db="EMBL/GenBank/DDBJ databases">
        <title>Genome sequence of Methanobrevibacter thaueri.</title>
        <authorList>
            <person name="Poehlein A."/>
            <person name="Seedorf H."/>
            <person name="Daniel R."/>
        </authorList>
    </citation>
    <scope>NUCLEOTIDE SEQUENCE [LARGE SCALE GENOMIC DNA]</scope>
    <source>
        <strain evidence="3 4">DSM 11995</strain>
    </source>
</reference>
<dbReference type="RefSeq" id="WP_116592621.1">
    <property type="nucleotide sequence ID" value="NZ_MZGS01000027.1"/>
</dbReference>
<evidence type="ECO:0000259" key="2">
    <source>
        <dbReference type="Pfam" id="PF22090"/>
    </source>
</evidence>
<dbReference type="InterPro" id="IPR054314">
    <property type="entry name" value="Gins51_C"/>
</dbReference>
<sequence length="271" mass="31126">MDQFYQTLRKVQKKERNNGTLTRVEETFYSDIHEFMDGLKQEAINDPFSKAPALLKEAQIIATEICQRRETKIANSAVLNIHRSYHLFTGKPKFDLVDTTPLNLTPEEEKFYYSLIDTLKSHRDNISLEKLSDDDEGEIKVKPIIKPKETQTNTLTPKPVEKPKEEIVKPKPAVKEEKPAIKPPEEKPKPVANIEDNPNALDEQDEFYDFESQKVAKDTELVTMLVFDEVGAIVGVDEKVYGPFRPQDIVTLPLVNAKIFFKNRKGRQVKI</sequence>
<dbReference type="CDD" id="cd11714">
    <property type="entry name" value="GINS_A_archaea"/>
    <property type="match status" value="1"/>
</dbReference>
<feature type="region of interest" description="Disordered" evidence="1">
    <location>
        <begin position="171"/>
        <end position="195"/>
    </location>
</feature>
<feature type="domain" description="Gins51 C-terminal" evidence="2">
    <location>
        <begin position="225"/>
        <end position="268"/>
    </location>
</feature>
<feature type="compositionally biased region" description="Basic and acidic residues" evidence="1">
    <location>
        <begin position="171"/>
        <end position="189"/>
    </location>
</feature>
<organism evidence="3 4">
    <name type="scientific">Methanobrevibacter thaueri</name>
    <dbReference type="NCBI Taxonomy" id="190975"/>
    <lineage>
        <taxon>Archaea</taxon>
        <taxon>Methanobacteriati</taxon>
        <taxon>Methanobacteriota</taxon>
        <taxon>Methanomada group</taxon>
        <taxon>Methanobacteria</taxon>
        <taxon>Methanobacteriales</taxon>
        <taxon>Methanobacteriaceae</taxon>
        <taxon>Methanobrevibacter</taxon>
    </lineage>
</organism>
<dbReference type="EMBL" id="MZGS01000027">
    <property type="protein sequence ID" value="PWB85444.1"/>
    <property type="molecule type" value="Genomic_DNA"/>
</dbReference>
<comment type="caution">
    <text evidence="3">The sequence shown here is derived from an EMBL/GenBank/DDBJ whole genome shotgun (WGS) entry which is preliminary data.</text>
</comment>
<evidence type="ECO:0000313" key="4">
    <source>
        <dbReference type="Proteomes" id="UP000251717"/>
    </source>
</evidence>
<keyword evidence="4" id="KW-1185">Reference proteome</keyword>
<dbReference type="Proteomes" id="UP000251717">
    <property type="component" value="Unassembled WGS sequence"/>
</dbReference>
<dbReference type="OrthoDB" id="82417at2157"/>
<dbReference type="Pfam" id="PF22090">
    <property type="entry name" value="Gins51_C"/>
    <property type="match status" value="1"/>
</dbReference>
<gene>
    <name evidence="3" type="ORF">MBBTH_17070</name>
</gene>
<proteinExistence type="predicted"/>
<dbReference type="AlphaFoldDB" id="A0A315XK96"/>
<accession>A0A315XK96</accession>
<name>A0A315XK96_9EURY</name>
<protein>
    <recommendedName>
        <fullName evidence="2">Gins51 C-terminal domain-containing protein</fullName>
    </recommendedName>
</protein>
<evidence type="ECO:0000256" key="1">
    <source>
        <dbReference type="SAM" id="MobiDB-lite"/>
    </source>
</evidence>
<dbReference type="Gene3D" id="3.40.5.50">
    <property type="match status" value="1"/>
</dbReference>